<feature type="transmembrane region" description="Helical" evidence="1">
    <location>
        <begin position="43"/>
        <end position="62"/>
    </location>
</feature>
<keyword evidence="2" id="KW-0542">Nucleomorph</keyword>
<evidence type="ECO:0000313" key="2">
    <source>
        <dbReference type="EMBL" id="AAK39692.1"/>
    </source>
</evidence>
<dbReference type="AlphaFoldDB" id="Q98S91"/>
<dbReference type="Proteomes" id="UP000242167">
    <property type="component" value="Nucleomorph 3"/>
</dbReference>
<gene>
    <name evidence="2" type="primary">orf744</name>
</gene>
<proteinExistence type="predicted"/>
<reference evidence="2 3" key="1">
    <citation type="journal article" date="2001" name="Nature">
        <title>The highly reduced genome of an enslaved algal nucleus.</title>
        <authorList>
            <person name="Douglas S."/>
            <person name="Zauner S."/>
            <person name="Fraunholz M."/>
            <person name="Beaton M."/>
            <person name="Penny S."/>
            <person name="Deng L."/>
            <person name="Wu X."/>
            <person name="Reith M."/>
            <person name="Cavalier-Smith T."/>
            <person name="Maier U."/>
        </authorList>
    </citation>
    <scope>NUCLEOTIDE SEQUENCE [LARGE SCALE GENOMIC DNA]</scope>
</reference>
<protein>
    <submittedName>
        <fullName evidence="2">Uncharacterized protein</fullName>
    </submittedName>
</protein>
<evidence type="ECO:0000256" key="1">
    <source>
        <dbReference type="SAM" id="Phobius"/>
    </source>
</evidence>
<dbReference type="EMBL" id="AF083031">
    <property type="protein sequence ID" value="AAK39692.1"/>
    <property type="molecule type" value="Genomic_DNA"/>
</dbReference>
<keyword evidence="1" id="KW-0472">Membrane</keyword>
<dbReference type="SUPFAM" id="SSF69322">
    <property type="entry name" value="Tricorn protease domain 2"/>
    <property type="match status" value="1"/>
</dbReference>
<dbReference type="RefSeq" id="XP_001713383.1">
    <property type="nucleotide sequence ID" value="XM_001713331.1"/>
</dbReference>
<sequence>MPKTFCEDFKSQEKCNYTLLSNFKNIKEIIKIHPFNFFFVKNLFFFFILSYNNVLLFSLYNFSDFNFIKKFKLEKNISNISNSKSGSMFVFELENRIIYIYRINLLKKKDLVVSLIDNFQLEKMDIISIKFDRSENFLLMYLSHNKLLIKNIISKKVCIMNIKNSIFININSIHFYFFNAILKKNSKILLKIYIFFIKKYFFDISTKKGRFEFLNHINIFKYVIKDKINYKIKFKNMFSFFIFETNQNKKQRIDVFKKFSEYDNPEKIYYFNFINKYIDLFKNENVYGIIDYNYNNFKILKIVNEKNHRIQIFNIFKLNLKNIDSITYFGNKFSICISLNNGNFLFLRRTSYNILGFIENKKIITKMHSVKFLLYGIMSKNYFFMMNISTKKLLVKIKLFVIFNFRNSGSSDPKQTIKVLYLDTDRCLKTMVFNIESSDSVKYSIKYSKKNFDNKIIYANFLNSESIIILDNSKLFIWKFNEKEPKILINNFTRIKIIEIINDLNIVIFVNKKGELFEFDISKLSLIKKGFYGKFIIELKCLNHKLIIIFFKHGMIYILKYPNYEVISRIDHLRKFILFAKVNKDNSYILCIDKDFNFLALKEISREINYIKKKNLKFVKFVIQKFNENSWGDWFFKIFEIFIITQNYNLLWKLIKFLNKNFISLFKKFIRVWCSKLSKFLFYLLNLENLNLDDSIILKNFLKIILTKSKNSFKNKDEKKIIYLINLRINKLKFKIGLYLKLFY</sequence>
<geneLocation type="nucleomorph" evidence="2"/>
<accession>Q98S91</accession>
<keyword evidence="1" id="KW-1133">Transmembrane helix</keyword>
<name>Q98S91_GUITH</name>
<dbReference type="PIR" id="G90124">
    <property type="entry name" value="G90124"/>
</dbReference>
<keyword evidence="1" id="KW-0812">Transmembrane</keyword>
<evidence type="ECO:0000313" key="3">
    <source>
        <dbReference type="Proteomes" id="UP000242167"/>
    </source>
</evidence>
<organism evidence="2 3">
    <name type="scientific">Guillardia theta</name>
    <name type="common">Cryptophyte</name>
    <name type="synonym">Cryptomonas phi</name>
    <dbReference type="NCBI Taxonomy" id="55529"/>
    <lineage>
        <taxon>Eukaryota</taxon>
        <taxon>Cryptophyceae</taxon>
        <taxon>Pyrenomonadales</taxon>
        <taxon>Geminigeraceae</taxon>
        <taxon>Guillardia</taxon>
    </lineage>
</organism>
<dbReference type="GeneID" id="857165"/>